<accession>A0A225VM36</accession>
<evidence type="ECO:0000256" key="1">
    <source>
        <dbReference type="ARBA" id="ARBA00022679"/>
    </source>
</evidence>
<keyword evidence="4" id="KW-0255">Endonuclease</keyword>
<dbReference type="Proteomes" id="UP000198211">
    <property type="component" value="Unassembled WGS sequence"/>
</dbReference>
<dbReference type="GO" id="GO:0016787">
    <property type="term" value="F:hydrolase activity"/>
    <property type="evidence" value="ECO:0007669"/>
    <property type="project" value="UniProtKB-KW"/>
</dbReference>
<evidence type="ECO:0000259" key="7">
    <source>
        <dbReference type="Pfam" id="PF17917"/>
    </source>
</evidence>
<keyword evidence="5" id="KW-0378">Hydrolase</keyword>
<evidence type="ECO:0000256" key="5">
    <source>
        <dbReference type="ARBA" id="ARBA00022801"/>
    </source>
</evidence>
<evidence type="ECO:0000313" key="8">
    <source>
        <dbReference type="EMBL" id="OWZ06164.1"/>
    </source>
</evidence>
<dbReference type="CDD" id="cd09274">
    <property type="entry name" value="RNase_HI_RT_Ty3"/>
    <property type="match status" value="1"/>
</dbReference>
<keyword evidence="2" id="KW-0548">Nucleotidyltransferase</keyword>
<evidence type="ECO:0000313" key="9">
    <source>
        <dbReference type="Proteomes" id="UP000198211"/>
    </source>
</evidence>
<dbReference type="PANTHER" id="PTHR37984:SF5">
    <property type="entry name" value="PROTEIN NYNRIN-LIKE"/>
    <property type="match status" value="1"/>
</dbReference>
<evidence type="ECO:0000256" key="4">
    <source>
        <dbReference type="ARBA" id="ARBA00022759"/>
    </source>
</evidence>
<dbReference type="Pfam" id="PF17917">
    <property type="entry name" value="RT_RNaseH"/>
    <property type="match status" value="1"/>
</dbReference>
<dbReference type="EMBL" id="NBNE01004078">
    <property type="protein sequence ID" value="OWZ06164.1"/>
    <property type="molecule type" value="Genomic_DNA"/>
</dbReference>
<dbReference type="SUPFAM" id="SSF56672">
    <property type="entry name" value="DNA/RNA polymerases"/>
    <property type="match status" value="1"/>
</dbReference>
<comment type="caution">
    <text evidence="8">The sequence shown here is derived from an EMBL/GenBank/DDBJ whole genome shotgun (WGS) entry which is preliminary data.</text>
</comment>
<dbReference type="PANTHER" id="PTHR37984">
    <property type="entry name" value="PROTEIN CBG26694"/>
    <property type="match status" value="1"/>
</dbReference>
<dbReference type="GO" id="GO:0004519">
    <property type="term" value="F:endonuclease activity"/>
    <property type="evidence" value="ECO:0007669"/>
    <property type="project" value="UniProtKB-KW"/>
</dbReference>
<dbReference type="InterPro" id="IPR041373">
    <property type="entry name" value="RT_RNaseH"/>
</dbReference>
<gene>
    <name evidence="8" type="ORF">PHMEG_00021620</name>
</gene>
<proteinExistence type="predicted"/>
<feature type="domain" description="Reverse transcriptase RNase H-like" evidence="7">
    <location>
        <begin position="84"/>
        <end position="187"/>
    </location>
</feature>
<dbReference type="InterPro" id="IPR043502">
    <property type="entry name" value="DNA/RNA_pol_sf"/>
</dbReference>
<organism evidence="8 9">
    <name type="scientific">Phytophthora megakarya</name>
    <dbReference type="NCBI Taxonomy" id="4795"/>
    <lineage>
        <taxon>Eukaryota</taxon>
        <taxon>Sar</taxon>
        <taxon>Stramenopiles</taxon>
        <taxon>Oomycota</taxon>
        <taxon>Peronosporomycetes</taxon>
        <taxon>Peronosporales</taxon>
        <taxon>Peronosporaceae</taxon>
        <taxon>Phytophthora</taxon>
    </lineage>
</organism>
<keyword evidence="1" id="KW-0808">Transferase</keyword>
<evidence type="ECO:0000256" key="6">
    <source>
        <dbReference type="ARBA" id="ARBA00022918"/>
    </source>
</evidence>
<sequence length="260" mass="29344">MEYLGHALSSEGVQPVDRLTQCRHRGEALCSSARYYRKFIEATWVNRSAIDDTTYLGCWTEAQEFAFERIKFLLTTKPLLKYPDFGREFRLVTDASTVGLGACLTQDFGHGWQPIAFASKVYSHAESNYSITEPECLAVAWAVKQFRPYLYGRAFEIITDHAALRWLMTRPNLAGRLQRWSLTLQEYDFVINYRPGATNVVADALSRAPAALKTNTTEAGHDKYGLLNAYGGCVRIGRSGNEWRAGTDDNRGGRYRTTAD</sequence>
<name>A0A225VM36_9STRA</name>
<dbReference type="OrthoDB" id="427924at2759"/>
<protein>
    <submittedName>
        <fullName evidence="8">Retrotransposable element</fullName>
    </submittedName>
</protein>
<keyword evidence="9" id="KW-1185">Reference proteome</keyword>
<dbReference type="GO" id="GO:0003964">
    <property type="term" value="F:RNA-directed DNA polymerase activity"/>
    <property type="evidence" value="ECO:0007669"/>
    <property type="project" value="UniProtKB-KW"/>
</dbReference>
<dbReference type="InterPro" id="IPR050951">
    <property type="entry name" value="Retrovirus_Pol_polyprotein"/>
</dbReference>
<dbReference type="AlphaFoldDB" id="A0A225VM36"/>
<evidence type="ECO:0000256" key="3">
    <source>
        <dbReference type="ARBA" id="ARBA00022722"/>
    </source>
</evidence>
<keyword evidence="6" id="KW-0695">RNA-directed DNA polymerase</keyword>
<keyword evidence="3" id="KW-0540">Nuclease</keyword>
<dbReference type="Gene3D" id="3.10.20.370">
    <property type="match status" value="1"/>
</dbReference>
<reference evidence="9" key="1">
    <citation type="submission" date="2017-03" db="EMBL/GenBank/DDBJ databases">
        <title>Phytopthora megakarya and P. palmivora, two closely related causual agents of cacao black pod achieved similar genome size and gene model numbers by different mechanisms.</title>
        <authorList>
            <person name="Ali S."/>
            <person name="Shao J."/>
            <person name="Larry D.J."/>
            <person name="Kronmiller B."/>
            <person name="Shen D."/>
            <person name="Strem M.D."/>
            <person name="Melnick R.L."/>
            <person name="Guiltinan M.J."/>
            <person name="Tyler B.M."/>
            <person name="Meinhardt L.W."/>
            <person name="Bailey B.A."/>
        </authorList>
    </citation>
    <scope>NUCLEOTIDE SEQUENCE [LARGE SCALE GENOMIC DNA]</scope>
    <source>
        <strain evidence="9">zdho120</strain>
    </source>
</reference>
<evidence type="ECO:0000256" key="2">
    <source>
        <dbReference type="ARBA" id="ARBA00022695"/>
    </source>
</evidence>
<dbReference type="FunFam" id="3.10.20.370:FF:000001">
    <property type="entry name" value="Retrovirus-related Pol polyprotein from transposon 17.6-like protein"/>
    <property type="match status" value="1"/>
</dbReference>